<keyword evidence="2 5" id="KW-0812">Transmembrane</keyword>
<dbReference type="Pfam" id="PF00924">
    <property type="entry name" value="MS_channel_2nd"/>
    <property type="match status" value="1"/>
</dbReference>
<dbReference type="RefSeq" id="WP_143988114.1">
    <property type="nucleotide sequence ID" value="NZ_CP041692.1"/>
</dbReference>
<evidence type="ECO:0000256" key="5">
    <source>
        <dbReference type="SAM" id="Phobius"/>
    </source>
</evidence>
<dbReference type="KEGG" id="mik:FOE78_21740"/>
<evidence type="ECO:0000256" key="4">
    <source>
        <dbReference type="ARBA" id="ARBA00023136"/>
    </source>
</evidence>
<feature type="transmembrane region" description="Helical" evidence="5">
    <location>
        <begin position="6"/>
        <end position="31"/>
    </location>
</feature>
<keyword evidence="8" id="KW-1185">Reference proteome</keyword>
<feature type="transmembrane region" description="Helical" evidence="5">
    <location>
        <begin position="52"/>
        <end position="69"/>
    </location>
</feature>
<dbReference type="EMBL" id="CP041692">
    <property type="protein sequence ID" value="QDP98172.1"/>
    <property type="molecule type" value="Genomic_DNA"/>
</dbReference>
<dbReference type="GO" id="GO:0055085">
    <property type="term" value="P:transmembrane transport"/>
    <property type="evidence" value="ECO:0007669"/>
    <property type="project" value="InterPro"/>
</dbReference>
<evidence type="ECO:0000256" key="2">
    <source>
        <dbReference type="ARBA" id="ARBA00022692"/>
    </source>
</evidence>
<dbReference type="InterPro" id="IPR010920">
    <property type="entry name" value="LSM_dom_sf"/>
</dbReference>
<keyword evidence="4 5" id="KW-0472">Membrane</keyword>
<dbReference type="Proteomes" id="UP000319263">
    <property type="component" value="Chromosome"/>
</dbReference>
<feature type="transmembrane region" description="Helical" evidence="5">
    <location>
        <begin position="155"/>
        <end position="174"/>
    </location>
</feature>
<dbReference type="InterPro" id="IPR023408">
    <property type="entry name" value="MscS_beta-dom_sf"/>
</dbReference>
<reference evidence="7 8" key="1">
    <citation type="submission" date="2019-07" db="EMBL/GenBank/DDBJ databases">
        <title>Microlunatus dokdonensis sp. nov. isolated from the rhizospheric soil of the wild plant Elymus tsukushiensis.</title>
        <authorList>
            <person name="Ghim S.-Y."/>
            <person name="Hwang Y.-J."/>
            <person name="Son J.-S."/>
            <person name="Shin J.-H."/>
        </authorList>
    </citation>
    <scope>NUCLEOTIDE SEQUENCE [LARGE SCALE GENOMIC DNA]</scope>
    <source>
        <strain evidence="7 8">KUDC0627</strain>
    </source>
</reference>
<evidence type="ECO:0000313" key="7">
    <source>
        <dbReference type="EMBL" id="QDP98172.1"/>
    </source>
</evidence>
<comment type="subcellular location">
    <subcellularLocation>
        <location evidence="1">Membrane</location>
    </subcellularLocation>
</comment>
<feature type="transmembrane region" description="Helical" evidence="5">
    <location>
        <begin position="81"/>
        <end position="103"/>
    </location>
</feature>
<dbReference type="SUPFAM" id="SSF50182">
    <property type="entry name" value="Sm-like ribonucleoproteins"/>
    <property type="match status" value="1"/>
</dbReference>
<evidence type="ECO:0000313" key="8">
    <source>
        <dbReference type="Proteomes" id="UP000319263"/>
    </source>
</evidence>
<sequence length="362" mass="39898">MSFSHLMYALVLAAIAVAGTLLGVTAVTLVLRVRRQKWPRAWRGWARLRRPFALALCSVLVFVIAQSALPKGDWEDAVRHVTLMLAIAGVVWLAATILLYALAASEERLLERYSVDRDRRRAQTRFRLTRRLITVGFVIVGIGLVLLTFPAVNVLGAGVLASAGVLGVVFGIAAQSSLGNVFAGIQLAFSDAIRLDDLVVVEDESGRIEDITLTYVVVRIWDERRLILPSAYFITTPFTNSTRTGTELNGTVTFELDWRADIDGMRSRLDELLHNTPLWDGRSKSLQVTESIGDRLTVRIVASAGDSGDLFDLQCLIRETLVRWLREHNPEGLPVQRILRTDNSDVSAGEGATAHPDADKSV</sequence>
<evidence type="ECO:0000256" key="1">
    <source>
        <dbReference type="ARBA" id="ARBA00004370"/>
    </source>
</evidence>
<protein>
    <submittedName>
        <fullName evidence="7">Mechanosensitive ion channel</fullName>
    </submittedName>
</protein>
<evidence type="ECO:0000259" key="6">
    <source>
        <dbReference type="Pfam" id="PF00924"/>
    </source>
</evidence>
<name>A0A516Q471_9ACTN</name>
<dbReference type="Gene3D" id="1.10.287.1260">
    <property type="match status" value="1"/>
</dbReference>
<feature type="domain" description="Mechanosensitive ion channel MscS" evidence="6">
    <location>
        <begin position="177"/>
        <end position="243"/>
    </location>
</feature>
<keyword evidence="3 5" id="KW-1133">Transmembrane helix</keyword>
<dbReference type="PANTHER" id="PTHR30566">
    <property type="entry name" value="YNAI-RELATED MECHANOSENSITIVE ION CHANNEL"/>
    <property type="match status" value="1"/>
</dbReference>
<organism evidence="7 8">
    <name type="scientific">Microlunatus elymi</name>
    <dbReference type="NCBI Taxonomy" id="2596828"/>
    <lineage>
        <taxon>Bacteria</taxon>
        <taxon>Bacillati</taxon>
        <taxon>Actinomycetota</taxon>
        <taxon>Actinomycetes</taxon>
        <taxon>Propionibacteriales</taxon>
        <taxon>Propionibacteriaceae</taxon>
        <taxon>Microlunatus</taxon>
    </lineage>
</organism>
<dbReference type="OrthoDB" id="9792218at2"/>
<feature type="transmembrane region" description="Helical" evidence="5">
    <location>
        <begin position="128"/>
        <end position="149"/>
    </location>
</feature>
<accession>A0A516Q471</accession>
<dbReference type="Gene3D" id="2.30.30.60">
    <property type="match status" value="1"/>
</dbReference>
<gene>
    <name evidence="7" type="ORF">FOE78_21740</name>
</gene>
<proteinExistence type="predicted"/>
<dbReference type="GO" id="GO:0016020">
    <property type="term" value="C:membrane"/>
    <property type="evidence" value="ECO:0007669"/>
    <property type="project" value="UniProtKB-SubCell"/>
</dbReference>
<dbReference type="AlphaFoldDB" id="A0A516Q471"/>
<dbReference type="PANTHER" id="PTHR30566:SF25">
    <property type="entry name" value="INNER MEMBRANE PROTEIN"/>
    <property type="match status" value="1"/>
</dbReference>
<dbReference type="InterPro" id="IPR006685">
    <property type="entry name" value="MscS_channel_2nd"/>
</dbReference>
<evidence type="ECO:0000256" key="3">
    <source>
        <dbReference type="ARBA" id="ARBA00022989"/>
    </source>
</evidence>